<dbReference type="EMBL" id="JSZA02000376">
    <property type="protein sequence ID" value="KHD05666.1"/>
    <property type="molecule type" value="Genomic_DNA"/>
</dbReference>
<protein>
    <recommendedName>
        <fullName evidence="1">Transposase IS4-like domain-containing protein</fullName>
    </recommendedName>
</protein>
<feature type="domain" description="Transposase IS4-like" evidence="1">
    <location>
        <begin position="13"/>
        <end position="68"/>
    </location>
</feature>
<dbReference type="SUPFAM" id="SSF53098">
    <property type="entry name" value="Ribonuclease H-like"/>
    <property type="match status" value="1"/>
</dbReference>
<sequence>MLSTGEVEVLVTSLLDSEKYTIQMLKELYHLRWGIETLFSVLKERLKLDNFTGKTVVAVRQDFFAALFLVGLESILTQVAELHLFNKSSLNELRQSVNNMVSFNAIKNFMVELFYHPTPINSLMKVLNEWFITDPTYRKRLREVIRKKSSARVSLNYYKRIYKPCF</sequence>
<dbReference type="GO" id="GO:0006313">
    <property type="term" value="P:DNA transposition"/>
    <property type="evidence" value="ECO:0007669"/>
    <property type="project" value="InterPro"/>
</dbReference>
<reference evidence="2 3" key="1">
    <citation type="journal article" date="2016" name="Front. Microbiol.">
        <title>Single-Cell (Meta-)Genomics of a Dimorphic Candidatus Thiomargarita nelsonii Reveals Genomic Plasticity.</title>
        <authorList>
            <person name="Flood B.E."/>
            <person name="Fliss P."/>
            <person name="Jones D.S."/>
            <person name="Dick G.J."/>
            <person name="Jain S."/>
            <person name="Kaster A.K."/>
            <person name="Winkel M."/>
            <person name="Mussmann M."/>
            <person name="Bailey J."/>
        </authorList>
    </citation>
    <scope>NUCLEOTIDE SEQUENCE [LARGE SCALE GENOMIC DNA]</scope>
    <source>
        <strain evidence="2">Hydrate Ridge</strain>
    </source>
</reference>
<dbReference type="GO" id="GO:0004803">
    <property type="term" value="F:transposase activity"/>
    <property type="evidence" value="ECO:0007669"/>
    <property type="project" value="InterPro"/>
</dbReference>
<dbReference type="InterPro" id="IPR012337">
    <property type="entry name" value="RNaseH-like_sf"/>
</dbReference>
<keyword evidence="3" id="KW-1185">Reference proteome</keyword>
<organism evidence="2 3">
    <name type="scientific">Candidatus Thiomargarita nelsonii</name>
    <dbReference type="NCBI Taxonomy" id="1003181"/>
    <lineage>
        <taxon>Bacteria</taxon>
        <taxon>Pseudomonadati</taxon>
        <taxon>Pseudomonadota</taxon>
        <taxon>Gammaproteobacteria</taxon>
        <taxon>Thiotrichales</taxon>
        <taxon>Thiotrichaceae</taxon>
        <taxon>Thiomargarita</taxon>
    </lineage>
</organism>
<evidence type="ECO:0000259" key="1">
    <source>
        <dbReference type="Pfam" id="PF01609"/>
    </source>
</evidence>
<evidence type="ECO:0000313" key="3">
    <source>
        <dbReference type="Proteomes" id="UP000030428"/>
    </source>
</evidence>
<gene>
    <name evidence="2" type="ORF">PN36_34075</name>
</gene>
<evidence type="ECO:0000313" key="2">
    <source>
        <dbReference type="EMBL" id="KHD05666.1"/>
    </source>
</evidence>
<dbReference type="Pfam" id="PF01609">
    <property type="entry name" value="DDE_Tnp_1"/>
    <property type="match status" value="1"/>
</dbReference>
<dbReference type="InterPro" id="IPR002559">
    <property type="entry name" value="Transposase_11"/>
</dbReference>
<dbReference type="AlphaFoldDB" id="A0A0A6RP76"/>
<dbReference type="GO" id="GO:0003677">
    <property type="term" value="F:DNA binding"/>
    <property type="evidence" value="ECO:0007669"/>
    <property type="project" value="InterPro"/>
</dbReference>
<dbReference type="Proteomes" id="UP000030428">
    <property type="component" value="Unassembled WGS sequence"/>
</dbReference>
<accession>A0A0A6RP76</accession>
<proteinExistence type="predicted"/>
<name>A0A0A6RP76_9GAMM</name>
<comment type="caution">
    <text evidence="2">The sequence shown here is derived from an EMBL/GenBank/DDBJ whole genome shotgun (WGS) entry which is preliminary data.</text>
</comment>